<keyword evidence="3" id="KW-0540">Nuclease</keyword>
<feature type="compositionally biased region" description="Polar residues" evidence="7">
    <location>
        <begin position="148"/>
        <end position="163"/>
    </location>
</feature>
<name>A0A8M1KDK6_CLUHA</name>
<evidence type="ECO:0000256" key="5">
    <source>
        <dbReference type="ARBA" id="ARBA00022801"/>
    </source>
</evidence>
<dbReference type="KEGG" id="char:122131476"/>
<feature type="compositionally biased region" description="Polar residues" evidence="7">
    <location>
        <begin position="397"/>
        <end position="415"/>
    </location>
</feature>
<dbReference type="CDD" id="cd09275">
    <property type="entry name" value="RNase_HI_RT_DIRS1"/>
    <property type="match status" value="1"/>
</dbReference>
<keyword evidence="9" id="KW-1185">Reference proteome</keyword>
<dbReference type="AlphaFoldDB" id="A0A8M1KDK6"/>
<dbReference type="GO" id="GO:0004519">
    <property type="term" value="F:endonuclease activity"/>
    <property type="evidence" value="ECO:0007669"/>
    <property type="project" value="UniProtKB-KW"/>
</dbReference>
<protein>
    <submittedName>
        <fullName evidence="10">LOW QUALITY PROTEIN: uncharacterized protein LOC122131476</fullName>
    </submittedName>
</protein>
<reference evidence="10" key="1">
    <citation type="submission" date="2025-08" db="UniProtKB">
        <authorList>
            <consortium name="RefSeq"/>
        </authorList>
    </citation>
    <scope>IDENTIFICATION</scope>
</reference>
<proteinExistence type="predicted"/>
<dbReference type="InterPro" id="IPR041373">
    <property type="entry name" value="RT_RNaseH"/>
</dbReference>
<evidence type="ECO:0000313" key="9">
    <source>
        <dbReference type="Proteomes" id="UP000515152"/>
    </source>
</evidence>
<evidence type="ECO:0000313" key="10">
    <source>
        <dbReference type="RefSeq" id="XP_042562141.1"/>
    </source>
</evidence>
<dbReference type="Pfam" id="PF00078">
    <property type="entry name" value="RVT_1"/>
    <property type="match status" value="1"/>
</dbReference>
<evidence type="ECO:0000256" key="4">
    <source>
        <dbReference type="ARBA" id="ARBA00022759"/>
    </source>
</evidence>
<evidence type="ECO:0000256" key="6">
    <source>
        <dbReference type="ARBA" id="ARBA00022918"/>
    </source>
</evidence>
<feature type="region of interest" description="Disordered" evidence="7">
    <location>
        <begin position="60"/>
        <end position="102"/>
    </location>
</feature>
<accession>A0A8M1KDK6</accession>
<dbReference type="InterPro" id="IPR000477">
    <property type="entry name" value="RT_dom"/>
</dbReference>
<keyword evidence="6" id="KW-0695">RNA-directed DNA polymerase</keyword>
<dbReference type="PANTHER" id="PTHR33050">
    <property type="entry name" value="REVERSE TRANSCRIPTASE DOMAIN-CONTAINING PROTEIN"/>
    <property type="match status" value="1"/>
</dbReference>
<dbReference type="InterPro" id="IPR052055">
    <property type="entry name" value="Hepadnavirus_pol/RT"/>
</dbReference>
<dbReference type="PANTHER" id="PTHR33050:SF7">
    <property type="entry name" value="RIBONUCLEASE H"/>
    <property type="match status" value="1"/>
</dbReference>
<dbReference type="RefSeq" id="XP_042562141.1">
    <property type="nucleotide sequence ID" value="XM_042706207.1"/>
</dbReference>
<feature type="domain" description="Reverse transcriptase" evidence="8">
    <location>
        <begin position="507"/>
        <end position="689"/>
    </location>
</feature>
<dbReference type="CDD" id="cd03714">
    <property type="entry name" value="RT_DIRS1"/>
    <property type="match status" value="1"/>
</dbReference>
<keyword evidence="4" id="KW-0255">Endonuclease</keyword>
<feature type="region of interest" description="Disordered" evidence="7">
    <location>
        <begin position="118"/>
        <end position="203"/>
    </location>
</feature>
<dbReference type="OrthoDB" id="7756796at2759"/>
<keyword evidence="2" id="KW-0548">Nucleotidyltransferase</keyword>
<organism evidence="9 10">
    <name type="scientific">Clupea harengus</name>
    <name type="common">Atlantic herring</name>
    <dbReference type="NCBI Taxonomy" id="7950"/>
    <lineage>
        <taxon>Eukaryota</taxon>
        <taxon>Metazoa</taxon>
        <taxon>Chordata</taxon>
        <taxon>Craniata</taxon>
        <taxon>Vertebrata</taxon>
        <taxon>Euteleostomi</taxon>
        <taxon>Actinopterygii</taxon>
        <taxon>Neopterygii</taxon>
        <taxon>Teleostei</taxon>
        <taxon>Clupei</taxon>
        <taxon>Clupeiformes</taxon>
        <taxon>Clupeoidei</taxon>
        <taxon>Clupeidae</taxon>
        <taxon>Clupea</taxon>
    </lineage>
</organism>
<feature type="compositionally biased region" description="Polar residues" evidence="7">
    <location>
        <begin position="182"/>
        <end position="192"/>
    </location>
</feature>
<dbReference type="Pfam" id="PF17917">
    <property type="entry name" value="RT_RNaseH"/>
    <property type="match status" value="1"/>
</dbReference>
<evidence type="ECO:0000256" key="2">
    <source>
        <dbReference type="ARBA" id="ARBA00022695"/>
    </source>
</evidence>
<evidence type="ECO:0000256" key="1">
    <source>
        <dbReference type="ARBA" id="ARBA00022679"/>
    </source>
</evidence>
<evidence type="ECO:0000256" key="7">
    <source>
        <dbReference type="SAM" id="MobiDB-lite"/>
    </source>
</evidence>
<dbReference type="GO" id="GO:0016787">
    <property type="term" value="F:hydrolase activity"/>
    <property type="evidence" value="ECO:0007669"/>
    <property type="project" value="UniProtKB-KW"/>
</dbReference>
<dbReference type="GO" id="GO:0003964">
    <property type="term" value="F:RNA-directed DNA polymerase activity"/>
    <property type="evidence" value="ECO:0007669"/>
    <property type="project" value="UniProtKB-KW"/>
</dbReference>
<feature type="region of interest" description="Disordered" evidence="7">
    <location>
        <begin position="387"/>
        <end position="441"/>
    </location>
</feature>
<feature type="compositionally biased region" description="Polar residues" evidence="7">
    <location>
        <begin position="432"/>
        <end position="441"/>
    </location>
</feature>
<keyword evidence="1" id="KW-0808">Transferase</keyword>
<evidence type="ECO:0000259" key="8">
    <source>
        <dbReference type="PROSITE" id="PS50878"/>
    </source>
</evidence>
<dbReference type="PROSITE" id="PS50878">
    <property type="entry name" value="RT_POL"/>
    <property type="match status" value="1"/>
</dbReference>
<sequence>MLTICASCRAPLEPEDGHMECPACLGVEHLRQGLTEFACMSCNCLSLTARAARLVEVETGTAQPHEGAHERVLRPTKRRSTARQTTVKAKRKKSGLAQKVDSVTTELESIKALLANLQPPTHTGQGGSVHARTPPADQAERSPPTLSPVGSAQELDTLSTRASESLDMGQGDEAESYESAPHDSQTSSQDTARGTGVEPEAGQLSIKSTLKAALARLGLDPVPVAVPPQNAFFRTAVQQTAFAVPPSAPYIEELQRCWADPRQFSHLPTNCRVLSAMQGASTYGLERMPNVEPSVAALILSPDEALRPHARCPRPQCRLTDDLIVRCYDAAARTARIGNSMSHLMLALTQTLQGTGDASASQGLCDSSLQAFAFMSRELVASQPAADTAVREVSPARQISPTPATRTLRPTQGAQATARYPSRDRRGEGAGSDSSTPAVGRFSSQHLRRWEAVTSDPWVLATLSQGYIIQFQGRPPKFRGVKTTTVTNPKALALRQEIGALLQKEAIEQLDAPTHEGGFYSTYFIIPKKDGGLRPILDLRHLNTHLKTLRFHMLRTKEVLHSIRKNDWFTTIDLKDAYFHVPIAPHHRQFLRFAFEGRAYQFRVLPFGIALAPRVFTRCVAAALAPLQAQGMRILPYLDDWLICSQSEVQARSDVAALMAHITGLGLRLNLRKSSLVPRQQTGFLGMAIDSQAMRAVPSQQRVDGIQQLVARFRGHRALTLRSFQRLLGMLTSAASLIPLGLLALRPFQIWLNSLGLHHVRHRHRLVRVTTSCRRFLHPWRRRKYLTQGVPLGAIPSRREVVTTDASQIGWGAVWQRQTARGRWSPQQKRQHINVLELRAVLLALRHFLPALVGRHVLVRSDNMSAVYYINHQGGTRSLQCLGVAQQLLQETHQHLLSLRAVYLPGTYN</sequence>
<dbReference type="Proteomes" id="UP000515152">
    <property type="component" value="Unplaced"/>
</dbReference>
<keyword evidence="5" id="KW-0378">Hydrolase</keyword>
<dbReference type="GeneID" id="122131476"/>
<gene>
    <name evidence="10" type="primary">LOC122131476</name>
</gene>
<evidence type="ECO:0000256" key="3">
    <source>
        <dbReference type="ARBA" id="ARBA00022722"/>
    </source>
</evidence>